<name>A0A392VHH5_9FABA</name>
<comment type="caution">
    <text evidence="1">The sequence shown here is derived from an EMBL/GenBank/DDBJ whole genome shotgun (WGS) entry which is preliminary data.</text>
</comment>
<dbReference type="Proteomes" id="UP000265520">
    <property type="component" value="Unassembled WGS sequence"/>
</dbReference>
<evidence type="ECO:0000313" key="1">
    <source>
        <dbReference type="EMBL" id="MCI86411.1"/>
    </source>
</evidence>
<dbReference type="AlphaFoldDB" id="A0A392VHH5"/>
<dbReference type="EMBL" id="LXQA011139812">
    <property type="protein sequence ID" value="MCI86411.1"/>
    <property type="molecule type" value="Genomic_DNA"/>
</dbReference>
<organism evidence="1 2">
    <name type="scientific">Trifolium medium</name>
    <dbReference type="NCBI Taxonomy" id="97028"/>
    <lineage>
        <taxon>Eukaryota</taxon>
        <taxon>Viridiplantae</taxon>
        <taxon>Streptophyta</taxon>
        <taxon>Embryophyta</taxon>
        <taxon>Tracheophyta</taxon>
        <taxon>Spermatophyta</taxon>
        <taxon>Magnoliopsida</taxon>
        <taxon>eudicotyledons</taxon>
        <taxon>Gunneridae</taxon>
        <taxon>Pentapetalae</taxon>
        <taxon>rosids</taxon>
        <taxon>fabids</taxon>
        <taxon>Fabales</taxon>
        <taxon>Fabaceae</taxon>
        <taxon>Papilionoideae</taxon>
        <taxon>50 kb inversion clade</taxon>
        <taxon>NPAAA clade</taxon>
        <taxon>Hologalegina</taxon>
        <taxon>IRL clade</taxon>
        <taxon>Trifolieae</taxon>
        <taxon>Trifolium</taxon>
    </lineage>
</organism>
<accession>A0A392VHH5</accession>
<protein>
    <submittedName>
        <fullName evidence="1">Uncharacterized protein</fullName>
    </submittedName>
</protein>
<keyword evidence="2" id="KW-1185">Reference proteome</keyword>
<sequence>EVEWVAAAGGVEVVVEVEWVGVAGEVEVQ</sequence>
<proteinExistence type="predicted"/>
<evidence type="ECO:0000313" key="2">
    <source>
        <dbReference type="Proteomes" id="UP000265520"/>
    </source>
</evidence>
<feature type="non-terminal residue" evidence="1">
    <location>
        <position position="1"/>
    </location>
</feature>
<reference evidence="1 2" key="1">
    <citation type="journal article" date="2018" name="Front. Plant Sci.">
        <title>Red Clover (Trifolium pratense) and Zigzag Clover (T. medium) - A Picture of Genomic Similarities and Differences.</title>
        <authorList>
            <person name="Dluhosova J."/>
            <person name="Istvanek J."/>
            <person name="Nedelnik J."/>
            <person name="Repkova J."/>
        </authorList>
    </citation>
    <scope>NUCLEOTIDE SEQUENCE [LARGE SCALE GENOMIC DNA]</scope>
    <source>
        <strain evidence="2">cv. 10/8</strain>
        <tissue evidence="1">Leaf</tissue>
    </source>
</reference>